<dbReference type="InterPro" id="IPR007110">
    <property type="entry name" value="Ig-like_dom"/>
</dbReference>
<organism evidence="2 3">
    <name type="scientific">Nesidiocoris tenuis</name>
    <dbReference type="NCBI Taxonomy" id="355587"/>
    <lineage>
        <taxon>Eukaryota</taxon>
        <taxon>Metazoa</taxon>
        <taxon>Ecdysozoa</taxon>
        <taxon>Arthropoda</taxon>
        <taxon>Hexapoda</taxon>
        <taxon>Insecta</taxon>
        <taxon>Pterygota</taxon>
        <taxon>Neoptera</taxon>
        <taxon>Paraneoptera</taxon>
        <taxon>Hemiptera</taxon>
        <taxon>Heteroptera</taxon>
        <taxon>Panheteroptera</taxon>
        <taxon>Cimicomorpha</taxon>
        <taxon>Miridae</taxon>
        <taxon>Dicyphina</taxon>
        <taxon>Nesidiocoris</taxon>
    </lineage>
</organism>
<reference evidence="2 3" key="1">
    <citation type="submission" date="2020-02" db="EMBL/GenBank/DDBJ databases">
        <authorList>
            <person name="Ferguson B K."/>
        </authorList>
    </citation>
    <scope>NUCLEOTIDE SEQUENCE [LARGE SCALE GENOMIC DNA]</scope>
</reference>
<dbReference type="SMART" id="SM00408">
    <property type="entry name" value="IGc2"/>
    <property type="match status" value="1"/>
</dbReference>
<dbReference type="Gene3D" id="2.60.40.10">
    <property type="entry name" value="Immunoglobulins"/>
    <property type="match status" value="1"/>
</dbReference>
<dbReference type="InterPro" id="IPR036179">
    <property type="entry name" value="Ig-like_dom_sf"/>
</dbReference>
<dbReference type="AlphaFoldDB" id="A0A6H5H349"/>
<gene>
    <name evidence="2" type="ORF">NTEN_LOCUS15008</name>
</gene>
<evidence type="ECO:0000313" key="2">
    <source>
        <dbReference type="EMBL" id="CAB0009935.1"/>
    </source>
</evidence>
<sequence>MVLRHPRRSCQTFLHFLTGNYWFSGSRESLEDLLTKLREQNSREASTAPPEDLPAFDTNLVTNTTAQLGATAYLHCRVRNLNNRAVSWVRRRDWHILTSAMFTYTNDERFQVIHQEGSDDWTLQIKYVQKRDQGAYECQVATGKGTLSHFFNLSVLAPTAYILGTGEYHIGQGSTISLVCIIENNNRGAGVDQIIRGLEVTLWAEYNCRIYLDHLTGNWIGTYVFTMSELKAVQKGLKSCSVKIPVARPTQCSKS</sequence>
<dbReference type="GO" id="GO:0050808">
    <property type="term" value="P:synapse organization"/>
    <property type="evidence" value="ECO:0007669"/>
    <property type="project" value="TreeGrafter"/>
</dbReference>
<dbReference type="Proteomes" id="UP000479000">
    <property type="component" value="Unassembled WGS sequence"/>
</dbReference>
<keyword evidence="3" id="KW-1185">Reference proteome</keyword>
<feature type="domain" description="Ig-like" evidence="1">
    <location>
        <begin position="54"/>
        <end position="148"/>
    </location>
</feature>
<proteinExistence type="predicted"/>
<evidence type="ECO:0000313" key="3">
    <source>
        <dbReference type="Proteomes" id="UP000479000"/>
    </source>
</evidence>
<dbReference type="InterPro" id="IPR013098">
    <property type="entry name" value="Ig_I-set"/>
</dbReference>
<dbReference type="PANTHER" id="PTHR23279:SF45">
    <property type="entry name" value="DEFECTIVE PROBOSCIS EXTENSION RESPONSE 12, ISOFORM C"/>
    <property type="match status" value="1"/>
</dbReference>
<dbReference type="InterPro" id="IPR003599">
    <property type="entry name" value="Ig_sub"/>
</dbReference>
<evidence type="ECO:0000259" key="1">
    <source>
        <dbReference type="PROSITE" id="PS50835"/>
    </source>
</evidence>
<name>A0A6H5H349_9HEMI</name>
<dbReference type="SUPFAM" id="SSF48726">
    <property type="entry name" value="Immunoglobulin"/>
    <property type="match status" value="1"/>
</dbReference>
<dbReference type="EMBL" id="CADCXU010022498">
    <property type="protein sequence ID" value="CAB0009935.1"/>
    <property type="molecule type" value="Genomic_DNA"/>
</dbReference>
<dbReference type="InterPro" id="IPR003598">
    <property type="entry name" value="Ig_sub2"/>
</dbReference>
<accession>A0A6H5H349</accession>
<dbReference type="GO" id="GO:0032589">
    <property type="term" value="C:neuron projection membrane"/>
    <property type="evidence" value="ECO:0007669"/>
    <property type="project" value="TreeGrafter"/>
</dbReference>
<dbReference type="InterPro" id="IPR037448">
    <property type="entry name" value="Zig-8"/>
</dbReference>
<protein>
    <recommendedName>
        <fullName evidence="1">Ig-like domain-containing protein</fullName>
    </recommendedName>
</protein>
<dbReference type="SMART" id="SM00409">
    <property type="entry name" value="IG"/>
    <property type="match status" value="1"/>
</dbReference>
<dbReference type="Pfam" id="PF07679">
    <property type="entry name" value="I-set"/>
    <property type="match status" value="1"/>
</dbReference>
<dbReference type="OrthoDB" id="10031887at2759"/>
<dbReference type="FunFam" id="2.60.40.10:FF:001061">
    <property type="entry name" value="Uncharacterized protein, isoform C"/>
    <property type="match status" value="1"/>
</dbReference>
<dbReference type="PROSITE" id="PS50835">
    <property type="entry name" value="IG_LIKE"/>
    <property type="match status" value="1"/>
</dbReference>
<dbReference type="InterPro" id="IPR013783">
    <property type="entry name" value="Ig-like_fold"/>
</dbReference>
<dbReference type="PANTHER" id="PTHR23279">
    <property type="entry name" value="DEFECTIVE PROBOSCIS EXTENSION RESPONSE DPR -RELATED"/>
    <property type="match status" value="1"/>
</dbReference>